<dbReference type="InterPro" id="IPR029063">
    <property type="entry name" value="SAM-dependent_MTases_sf"/>
</dbReference>
<protein>
    <recommendedName>
        <fullName evidence="3">tRNA(Phe) (4-demethylwyosine(37)-C(7)) aminocarboxypropyltransferase</fullName>
    </recommendedName>
</protein>
<evidence type="ECO:0000313" key="1">
    <source>
        <dbReference type="EMBL" id="KAH9296391.1"/>
    </source>
</evidence>
<dbReference type="Gene3D" id="3.40.50.150">
    <property type="entry name" value="Vaccinia Virus protein VP39"/>
    <property type="match status" value="1"/>
</dbReference>
<proteinExistence type="predicted"/>
<sequence>PEGGVLHVHGNVKDSEEDSWLENLTMSIKDFALAEGYMWKVSIEHVEQVKWYAPHILHLVAD</sequence>
<feature type="non-terminal residue" evidence="1">
    <location>
        <position position="62"/>
    </location>
</feature>
<organism evidence="1 2">
    <name type="scientific">Taxus chinensis</name>
    <name type="common">Chinese yew</name>
    <name type="synonym">Taxus wallichiana var. chinensis</name>
    <dbReference type="NCBI Taxonomy" id="29808"/>
    <lineage>
        <taxon>Eukaryota</taxon>
        <taxon>Viridiplantae</taxon>
        <taxon>Streptophyta</taxon>
        <taxon>Embryophyta</taxon>
        <taxon>Tracheophyta</taxon>
        <taxon>Spermatophyta</taxon>
        <taxon>Pinopsida</taxon>
        <taxon>Pinidae</taxon>
        <taxon>Conifers II</taxon>
        <taxon>Cupressales</taxon>
        <taxon>Taxaceae</taxon>
        <taxon>Taxus</taxon>
    </lineage>
</organism>
<dbReference type="Proteomes" id="UP000824469">
    <property type="component" value="Unassembled WGS sequence"/>
</dbReference>
<feature type="non-terminal residue" evidence="1">
    <location>
        <position position="1"/>
    </location>
</feature>
<gene>
    <name evidence="1" type="ORF">KI387_039979</name>
</gene>
<reference evidence="1 2" key="1">
    <citation type="journal article" date="2021" name="Nat. Plants">
        <title>The Taxus genome provides insights into paclitaxel biosynthesis.</title>
        <authorList>
            <person name="Xiong X."/>
            <person name="Gou J."/>
            <person name="Liao Q."/>
            <person name="Li Y."/>
            <person name="Zhou Q."/>
            <person name="Bi G."/>
            <person name="Li C."/>
            <person name="Du R."/>
            <person name="Wang X."/>
            <person name="Sun T."/>
            <person name="Guo L."/>
            <person name="Liang H."/>
            <person name="Lu P."/>
            <person name="Wu Y."/>
            <person name="Zhang Z."/>
            <person name="Ro D.K."/>
            <person name="Shang Y."/>
            <person name="Huang S."/>
            <person name="Yan J."/>
        </authorList>
    </citation>
    <scope>NUCLEOTIDE SEQUENCE [LARGE SCALE GENOMIC DNA]</scope>
    <source>
        <strain evidence="1">Ta-2019</strain>
    </source>
</reference>
<evidence type="ECO:0008006" key="3">
    <source>
        <dbReference type="Google" id="ProtNLM"/>
    </source>
</evidence>
<name>A0AA38C7F4_TAXCH</name>
<accession>A0AA38C7F4</accession>
<dbReference type="EMBL" id="JAHRHJ020000011">
    <property type="protein sequence ID" value="KAH9296391.1"/>
    <property type="molecule type" value="Genomic_DNA"/>
</dbReference>
<keyword evidence="2" id="KW-1185">Reference proteome</keyword>
<comment type="caution">
    <text evidence="1">The sequence shown here is derived from an EMBL/GenBank/DDBJ whole genome shotgun (WGS) entry which is preliminary data.</text>
</comment>
<evidence type="ECO:0000313" key="2">
    <source>
        <dbReference type="Proteomes" id="UP000824469"/>
    </source>
</evidence>
<dbReference type="AlphaFoldDB" id="A0AA38C7F4"/>